<dbReference type="EMBL" id="JAAITA010000001">
    <property type="protein sequence ID" value="NSJ84726.1"/>
    <property type="molecule type" value="Genomic_DNA"/>
</dbReference>
<dbReference type="Gene3D" id="3.90.550.10">
    <property type="entry name" value="Spore Coat Polysaccharide Biosynthesis Protein SpsA, Chain A"/>
    <property type="match status" value="1"/>
</dbReference>
<evidence type="ECO:0000313" key="4">
    <source>
        <dbReference type="EMBL" id="NSJ84726.1"/>
    </source>
</evidence>
<evidence type="ECO:0000256" key="2">
    <source>
        <dbReference type="ARBA" id="ARBA00022679"/>
    </source>
</evidence>
<dbReference type="CDD" id="cd00761">
    <property type="entry name" value="Glyco_tranf_GTA_type"/>
    <property type="match status" value="1"/>
</dbReference>
<name>A0ABX2I640_BLAHA</name>
<dbReference type="RefSeq" id="WP_173747205.1">
    <property type="nucleotide sequence ID" value="NZ_JAAITA010000001.1"/>
</dbReference>
<evidence type="ECO:0000313" key="5">
    <source>
        <dbReference type="Proteomes" id="UP000822142"/>
    </source>
</evidence>
<organism evidence="4 5">
    <name type="scientific">Blautia hansenii</name>
    <name type="common">Ruminococcus hansenii</name>
    <dbReference type="NCBI Taxonomy" id="1322"/>
    <lineage>
        <taxon>Bacteria</taxon>
        <taxon>Bacillati</taxon>
        <taxon>Bacillota</taxon>
        <taxon>Clostridia</taxon>
        <taxon>Lachnospirales</taxon>
        <taxon>Lachnospiraceae</taxon>
        <taxon>Blautia</taxon>
    </lineage>
</organism>
<dbReference type="Pfam" id="PF00535">
    <property type="entry name" value="Glycos_transf_2"/>
    <property type="match status" value="1"/>
</dbReference>
<protein>
    <submittedName>
        <fullName evidence="4">Glycosyltransferase</fullName>
    </submittedName>
</protein>
<dbReference type="Proteomes" id="UP000822142">
    <property type="component" value="Unassembled WGS sequence"/>
</dbReference>
<dbReference type="InterPro" id="IPR001173">
    <property type="entry name" value="Glyco_trans_2-like"/>
</dbReference>
<evidence type="ECO:0000256" key="1">
    <source>
        <dbReference type="ARBA" id="ARBA00022676"/>
    </source>
</evidence>
<dbReference type="PANTHER" id="PTHR22916:SF51">
    <property type="entry name" value="GLYCOSYLTRANSFERASE EPSH-RELATED"/>
    <property type="match status" value="1"/>
</dbReference>
<evidence type="ECO:0000259" key="3">
    <source>
        <dbReference type="Pfam" id="PF00535"/>
    </source>
</evidence>
<comment type="caution">
    <text evidence="4">The sequence shown here is derived from an EMBL/GenBank/DDBJ whole genome shotgun (WGS) entry which is preliminary data.</text>
</comment>
<gene>
    <name evidence="4" type="ORF">G5A70_00695</name>
</gene>
<keyword evidence="1" id="KW-0328">Glycosyltransferase</keyword>
<accession>A0ABX2I640</accession>
<proteinExistence type="predicted"/>
<dbReference type="SUPFAM" id="SSF53448">
    <property type="entry name" value="Nucleotide-diphospho-sugar transferases"/>
    <property type="match status" value="1"/>
</dbReference>
<keyword evidence="2" id="KW-0808">Transferase</keyword>
<sequence>MTELISIVIPIFNAEQYLEGIIESIIKQTYKKIELILVDDGSTDESRRIIERYVEKYDFIKAKYQKNQGPAVARNSSRELIEGEYIAFLDVDDTIALDYIECLYTLLKYADADIAVCGYQKIFEGESREFVCKNNNKEEYVVYSGEDALEKLLYRKTFTTAPWGKLIKKELFLKYEFPAGRKYEDLGTVYKWFGASKRVVYTSQKKYFYLMRENSTQHSVFVIEKWDLIKISEEILEYLEINFPQLKQAGVNRMLISAIQLLRAIPASGYEKQNIELKKIIKKYRKVVLTDRNAKKTSRVLAMGTYIPLEILRKLGQMYDKIIYRYKIKMKY</sequence>
<reference evidence="4 5" key="1">
    <citation type="journal article" date="2020" name="Cell Host Microbe">
        <title>Functional and Genomic Variation between Human-Derived Isolates of Lachnospiraceae Reveals Inter- and Intra-Species Diversity.</title>
        <authorList>
            <person name="Sorbara M.T."/>
            <person name="Littmann E.R."/>
            <person name="Fontana E."/>
            <person name="Moody T.U."/>
            <person name="Kohout C.E."/>
            <person name="Gjonbalaj M."/>
            <person name="Eaton V."/>
            <person name="Seok R."/>
            <person name="Leiner I.M."/>
            <person name="Pamer E.G."/>
        </authorList>
    </citation>
    <scope>NUCLEOTIDE SEQUENCE [LARGE SCALE GENOMIC DNA]</scope>
    <source>
        <strain evidence="4 5">MSK.15.26</strain>
    </source>
</reference>
<keyword evidence="5" id="KW-1185">Reference proteome</keyword>
<dbReference type="InterPro" id="IPR029044">
    <property type="entry name" value="Nucleotide-diphossugar_trans"/>
</dbReference>
<feature type="domain" description="Glycosyltransferase 2-like" evidence="3">
    <location>
        <begin position="6"/>
        <end position="172"/>
    </location>
</feature>
<dbReference type="PANTHER" id="PTHR22916">
    <property type="entry name" value="GLYCOSYLTRANSFERASE"/>
    <property type="match status" value="1"/>
</dbReference>